<gene>
    <name evidence="1" type="ORF">CFX0092_A3013</name>
</gene>
<dbReference type="AlphaFoldDB" id="A0A160T3U6"/>
<sequence length="243" mass="28047">MKQHDDGWPELTYRYIEHYAWEPQHLLLRPRDLARLRGQARIKEVYRRLRHEEVPLNYLLNVLLRLVPSTIRRECLKPFGIGQSDAGLASLTLRTPWDYKNIQPDVHLESATARVFIEAKVDARLTLEQIKKYVTLHTDLDEKGGVKQHYVLFLVKSRSLRITDIKQSFDHESTGSAIPALLDANDGGITFGSTSWSKFGQTLQDELERRRKQEDESNEMLATLIGDFLIDLKTRGLLPEQSA</sequence>
<proteinExistence type="predicted"/>
<reference evidence="1" key="1">
    <citation type="submission" date="2016-01" db="EMBL/GenBank/DDBJ databases">
        <authorList>
            <person name="Mcilroy J.S."/>
            <person name="Karst M S."/>
            <person name="Albertsen M."/>
        </authorList>
    </citation>
    <scope>NUCLEOTIDE SEQUENCE</scope>
    <source>
        <strain evidence="1">Cfx-K</strain>
    </source>
</reference>
<dbReference type="RefSeq" id="WP_095044169.1">
    <property type="nucleotide sequence ID" value="NZ_LN890655.1"/>
</dbReference>
<protein>
    <submittedName>
        <fullName evidence="1">Uncharacterized protein</fullName>
    </submittedName>
</protein>
<accession>A0A160T3U6</accession>
<keyword evidence="2" id="KW-1185">Reference proteome</keyword>
<organism evidence="1 2">
    <name type="scientific">Candidatus Promineifilum breve</name>
    <dbReference type="NCBI Taxonomy" id="1806508"/>
    <lineage>
        <taxon>Bacteria</taxon>
        <taxon>Bacillati</taxon>
        <taxon>Chloroflexota</taxon>
        <taxon>Ardenticatenia</taxon>
        <taxon>Candidatus Promineifilales</taxon>
        <taxon>Candidatus Promineifilaceae</taxon>
        <taxon>Candidatus Promineifilum</taxon>
    </lineage>
</organism>
<name>A0A160T3U6_9CHLR</name>
<evidence type="ECO:0000313" key="1">
    <source>
        <dbReference type="EMBL" id="CUS04891.2"/>
    </source>
</evidence>
<dbReference type="EMBL" id="LN890655">
    <property type="protein sequence ID" value="CUS04891.2"/>
    <property type="molecule type" value="Genomic_DNA"/>
</dbReference>
<dbReference type="Proteomes" id="UP000215027">
    <property type="component" value="Chromosome I"/>
</dbReference>
<dbReference type="KEGG" id="pbf:CFX0092_A3013"/>
<evidence type="ECO:0000313" key="2">
    <source>
        <dbReference type="Proteomes" id="UP000215027"/>
    </source>
</evidence>